<dbReference type="AlphaFoldDB" id="L0HCK6"/>
<sequence length="56" mass="6349">MAEKHKCERCGKEAIGFQSMEGGFEYVCQDHADSLLLALKPGEKKTYGVCYLERYS</sequence>
<reference evidence="2" key="1">
    <citation type="submission" date="2011-12" db="EMBL/GenBank/DDBJ databases">
        <title>Complete sequence of Methanoregula formicicum SMSP.</title>
        <authorList>
            <person name="Lucas S."/>
            <person name="Han J."/>
            <person name="Lapidus A."/>
            <person name="Cheng J.-F."/>
            <person name="Goodwin L."/>
            <person name="Pitluck S."/>
            <person name="Peters L."/>
            <person name="Ovchinnikova G."/>
            <person name="Teshima H."/>
            <person name="Detter J.C."/>
            <person name="Han C."/>
            <person name="Tapia R."/>
            <person name="Land M."/>
            <person name="Hauser L."/>
            <person name="Kyrpides N."/>
            <person name="Ivanova N."/>
            <person name="Pagani I."/>
            <person name="Imachi H."/>
            <person name="Tamaki H."/>
            <person name="Sekiguchi Y."/>
            <person name="Kamagata Y."/>
            <person name="Cadillo-Quiroz H."/>
            <person name="Zinder S."/>
            <person name="Liu W.-T."/>
            <person name="Woyke T."/>
        </authorList>
    </citation>
    <scope>NUCLEOTIDE SEQUENCE [LARGE SCALE GENOMIC DNA]</scope>
    <source>
        <strain evidence="2">DSM 22288 / NBRC 105244 / SMSP</strain>
    </source>
</reference>
<organism evidence="1 2">
    <name type="scientific">Methanoregula formicica (strain DSM 22288 / NBRC 105244 / SMSP)</name>
    <dbReference type="NCBI Taxonomy" id="593750"/>
    <lineage>
        <taxon>Archaea</taxon>
        <taxon>Methanobacteriati</taxon>
        <taxon>Methanobacteriota</taxon>
        <taxon>Stenosarchaea group</taxon>
        <taxon>Methanomicrobia</taxon>
        <taxon>Methanomicrobiales</taxon>
        <taxon>Methanoregulaceae</taxon>
        <taxon>Methanoregula</taxon>
    </lineage>
</organism>
<dbReference type="InParanoid" id="L0HCK6"/>
<evidence type="ECO:0000313" key="2">
    <source>
        <dbReference type="Proteomes" id="UP000010824"/>
    </source>
</evidence>
<reference evidence="1 2" key="2">
    <citation type="journal article" date="2014" name="Genome Announc.">
        <title>Complete Genome Sequence of Methanoregula formicica SMSPT, a Mesophilic Hydrogenotrophic Methanogen Isolated from a Methanogenic Upflow Anaerobic Sludge Blanket Reactor.</title>
        <authorList>
            <person name="Yamamoto K."/>
            <person name="Tamaki H."/>
            <person name="Cadillo-Quiroz H."/>
            <person name="Imachi H."/>
            <person name="Kyrpides N."/>
            <person name="Woyke T."/>
            <person name="Goodwin L."/>
            <person name="Zinder S.H."/>
            <person name="Kamagata Y."/>
            <person name="Liu W.T."/>
        </authorList>
    </citation>
    <scope>NUCLEOTIDE SEQUENCE [LARGE SCALE GENOMIC DNA]</scope>
    <source>
        <strain evidence="2">DSM 22288 / NBRC 105244 / SMSP</strain>
    </source>
</reference>
<accession>L0HCK6</accession>
<dbReference type="Proteomes" id="UP000010824">
    <property type="component" value="Chromosome"/>
</dbReference>
<protein>
    <submittedName>
        <fullName evidence="1">Uncharacterized protein</fullName>
    </submittedName>
</protein>
<dbReference type="OrthoDB" id="115600at2157"/>
<dbReference type="KEGG" id="mfo:Metfor_0680"/>
<gene>
    <name evidence="1" type="ordered locus">Metfor_0680</name>
</gene>
<keyword evidence="2" id="KW-1185">Reference proteome</keyword>
<proteinExistence type="predicted"/>
<dbReference type="HOGENOM" id="CLU_2930214_0_0_2"/>
<dbReference type="STRING" id="593750.Metfor_0680"/>
<dbReference type="EMBL" id="CP003167">
    <property type="protein sequence ID" value="AGB01740.1"/>
    <property type="molecule type" value="Genomic_DNA"/>
</dbReference>
<dbReference type="RefSeq" id="WP_015284704.1">
    <property type="nucleotide sequence ID" value="NC_019943.1"/>
</dbReference>
<evidence type="ECO:0000313" key="1">
    <source>
        <dbReference type="EMBL" id="AGB01740.1"/>
    </source>
</evidence>
<dbReference type="GeneID" id="62009155"/>
<name>L0HCK6_METFS</name>